<feature type="short sequence motif" description="GXGXXG" evidence="4">
    <location>
        <begin position="15"/>
        <end position="20"/>
    </location>
</feature>
<evidence type="ECO:0000256" key="4">
    <source>
        <dbReference type="PROSITE-ProRule" id="PRU01161"/>
    </source>
</evidence>
<keyword evidence="2 4" id="KW-0442">Lipid degradation</keyword>
<feature type="short sequence motif" description="DGA/G" evidence="4">
    <location>
        <begin position="173"/>
        <end position="175"/>
    </location>
</feature>
<evidence type="ECO:0000313" key="6">
    <source>
        <dbReference type="EMBL" id="PZQ16208.1"/>
    </source>
</evidence>
<name>A0A2W5KLA6_ANCNO</name>
<dbReference type="SUPFAM" id="SSF52151">
    <property type="entry name" value="FabD/lysophospholipase-like"/>
    <property type="match status" value="1"/>
</dbReference>
<proteinExistence type="predicted"/>
<dbReference type="GO" id="GO:0016787">
    <property type="term" value="F:hydrolase activity"/>
    <property type="evidence" value="ECO:0007669"/>
    <property type="project" value="UniProtKB-UniRule"/>
</dbReference>
<dbReference type="PROSITE" id="PS51635">
    <property type="entry name" value="PNPLA"/>
    <property type="match status" value="1"/>
</dbReference>
<evidence type="ECO:0000256" key="3">
    <source>
        <dbReference type="ARBA" id="ARBA00023098"/>
    </source>
</evidence>
<feature type="active site" description="Proton acceptor" evidence="4">
    <location>
        <position position="173"/>
    </location>
</feature>
<dbReference type="PANTHER" id="PTHR14226:SF29">
    <property type="entry name" value="NEUROPATHY TARGET ESTERASE SWS"/>
    <property type="match status" value="1"/>
</dbReference>
<keyword evidence="1 4" id="KW-0378">Hydrolase</keyword>
<evidence type="ECO:0000256" key="2">
    <source>
        <dbReference type="ARBA" id="ARBA00022963"/>
    </source>
</evidence>
<feature type="short sequence motif" description="GXSXG" evidence="4">
    <location>
        <begin position="42"/>
        <end position="46"/>
    </location>
</feature>
<accession>A0A2W5KLA6</accession>
<dbReference type="EMBL" id="QFPN01000004">
    <property type="protein sequence ID" value="PZQ16208.1"/>
    <property type="molecule type" value="Genomic_DNA"/>
</dbReference>
<comment type="caution">
    <text evidence="6">The sequence shown here is derived from an EMBL/GenBank/DDBJ whole genome shotgun (WGS) entry which is preliminary data.</text>
</comment>
<dbReference type="Pfam" id="PF01734">
    <property type="entry name" value="Patatin"/>
    <property type="match status" value="1"/>
</dbReference>
<reference evidence="6 7" key="1">
    <citation type="submission" date="2017-08" db="EMBL/GenBank/DDBJ databases">
        <title>Infants hospitalized years apart are colonized by the same room-sourced microbial strains.</title>
        <authorList>
            <person name="Brooks B."/>
            <person name="Olm M.R."/>
            <person name="Firek B.A."/>
            <person name="Baker R."/>
            <person name="Thomas B.C."/>
            <person name="Morowitz M.J."/>
            <person name="Banfield J.F."/>
        </authorList>
    </citation>
    <scope>NUCLEOTIDE SEQUENCE [LARGE SCALE GENOMIC DNA]</scope>
    <source>
        <strain evidence="6">S2_005_003_R2_43</strain>
    </source>
</reference>
<dbReference type="PANTHER" id="PTHR14226">
    <property type="entry name" value="NEUROPATHY TARGET ESTERASE/SWISS CHEESE D.MELANOGASTER"/>
    <property type="match status" value="1"/>
</dbReference>
<feature type="active site" description="Nucleophile" evidence="4">
    <location>
        <position position="44"/>
    </location>
</feature>
<keyword evidence="3 4" id="KW-0443">Lipid metabolism</keyword>
<dbReference type="AlphaFoldDB" id="A0A2W5KLA6"/>
<dbReference type="Proteomes" id="UP000249577">
    <property type="component" value="Unassembled WGS sequence"/>
</dbReference>
<organism evidence="6 7">
    <name type="scientific">Ancylobacter novellus</name>
    <name type="common">Thiobacillus novellus</name>
    <dbReference type="NCBI Taxonomy" id="921"/>
    <lineage>
        <taxon>Bacteria</taxon>
        <taxon>Pseudomonadati</taxon>
        <taxon>Pseudomonadota</taxon>
        <taxon>Alphaproteobacteria</taxon>
        <taxon>Hyphomicrobiales</taxon>
        <taxon>Xanthobacteraceae</taxon>
        <taxon>Ancylobacter</taxon>
    </lineage>
</organism>
<dbReference type="GO" id="GO:0016042">
    <property type="term" value="P:lipid catabolic process"/>
    <property type="evidence" value="ECO:0007669"/>
    <property type="project" value="UniProtKB-UniRule"/>
</dbReference>
<dbReference type="InterPro" id="IPR050301">
    <property type="entry name" value="NTE"/>
</dbReference>
<sequence length="280" mass="28696">MSGAGGRRIGLALGGGGARGLAHLHVLAAFDDLGVRPAAIAGASIGALYGAGFAAGLPAAELRSHTERVLGDRAAVLAKLVRARVGRISDLFGAGSRNPVLLDPEALVAAFLPAEVPAAIEALPIPFVAIATDFFARAEIAYRSGPLVPAIAASAAIPGLFRPVLHDGRTLIDGAMTNPLPFDVFGDEVDAVLAVDVTGAPVTSSRAYPNAFETMLGATQIMQATIVAAKLARRPPDAVVAPRVAGVTLLDFFKSGAALRASAEARDEAKRAIERLMEAR</sequence>
<gene>
    <name evidence="6" type="ORF">DI565_10510</name>
</gene>
<dbReference type="Gene3D" id="3.40.1090.10">
    <property type="entry name" value="Cytosolic phospholipase A2 catalytic domain"/>
    <property type="match status" value="2"/>
</dbReference>
<protein>
    <submittedName>
        <fullName evidence="6">Patatin</fullName>
    </submittedName>
</protein>
<dbReference type="InterPro" id="IPR002641">
    <property type="entry name" value="PNPLA_dom"/>
</dbReference>
<evidence type="ECO:0000259" key="5">
    <source>
        <dbReference type="PROSITE" id="PS51635"/>
    </source>
</evidence>
<evidence type="ECO:0000313" key="7">
    <source>
        <dbReference type="Proteomes" id="UP000249577"/>
    </source>
</evidence>
<feature type="domain" description="PNPLA" evidence="5">
    <location>
        <begin position="11"/>
        <end position="186"/>
    </location>
</feature>
<evidence type="ECO:0000256" key="1">
    <source>
        <dbReference type="ARBA" id="ARBA00022801"/>
    </source>
</evidence>
<dbReference type="InterPro" id="IPR016035">
    <property type="entry name" value="Acyl_Trfase/lysoPLipase"/>
</dbReference>